<evidence type="ECO:0000256" key="1">
    <source>
        <dbReference type="ARBA" id="ARBA00022448"/>
    </source>
</evidence>
<dbReference type="Gene3D" id="3.40.50.300">
    <property type="entry name" value="P-loop containing nucleotide triphosphate hydrolases"/>
    <property type="match status" value="1"/>
</dbReference>
<dbReference type="Proteomes" id="UP000297025">
    <property type="component" value="Chromosome"/>
</dbReference>
<dbReference type="InterPro" id="IPR003593">
    <property type="entry name" value="AAA+_ATPase"/>
</dbReference>
<reference evidence="7 8" key="1">
    <citation type="journal article" date="2008" name="Int. J. Syst. Evol. Microbiol.">
        <title>Nocardioides daphniae sp. nov., isolated from Daphnia cucullata (Crustacea: Cladocera).</title>
        <authorList>
            <person name="Toth E.M."/>
            <person name="Keki Z."/>
            <person name="Homonnay Z.G."/>
            <person name="Borsodi A.K."/>
            <person name="Marialigeti K."/>
            <person name="Schumann P."/>
        </authorList>
    </citation>
    <scope>NUCLEOTIDE SEQUENCE [LARGE SCALE GENOMIC DNA]</scope>
    <source>
        <strain evidence="7 8">JCM 16608</strain>
    </source>
</reference>
<dbReference type="GO" id="GO:0016887">
    <property type="term" value="F:ATP hydrolysis activity"/>
    <property type="evidence" value="ECO:0007669"/>
    <property type="project" value="InterPro"/>
</dbReference>
<dbReference type="Proteomes" id="UP000630594">
    <property type="component" value="Unassembled WGS sequence"/>
</dbReference>
<keyword evidence="4" id="KW-1278">Translocase</keyword>
<keyword evidence="3 7" id="KW-0067">ATP-binding</keyword>
<dbReference type="GO" id="GO:0005524">
    <property type="term" value="F:ATP binding"/>
    <property type="evidence" value="ECO:0007669"/>
    <property type="project" value="UniProtKB-KW"/>
</dbReference>
<proteinExistence type="predicted"/>
<evidence type="ECO:0000313" key="9">
    <source>
        <dbReference type="Proteomes" id="UP000630594"/>
    </source>
</evidence>
<accession>A0A4V1CWI3</accession>
<evidence type="ECO:0000259" key="5">
    <source>
        <dbReference type="PROSITE" id="PS50893"/>
    </source>
</evidence>
<dbReference type="OrthoDB" id="5296765at2"/>
<keyword evidence="9" id="KW-1185">Reference proteome</keyword>
<dbReference type="RefSeq" id="WP_135832412.1">
    <property type="nucleotide sequence ID" value="NZ_BMCK01000004.1"/>
</dbReference>
<feature type="domain" description="ABC transporter" evidence="5">
    <location>
        <begin position="15"/>
        <end position="248"/>
    </location>
</feature>
<dbReference type="PROSITE" id="PS50893">
    <property type="entry name" value="ABC_TRANSPORTER_2"/>
    <property type="match status" value="1"/>
</dbReference>
<protein>
    <submittedName>
        <fullName evidence="7">ABC transporter ATP-binding protein</fullName>
    </submittedName>
</protein>
<evidence type="ECO:0000313" key="7">
    <source>
        <dbReference type="EMBL" id="QCC77367.1"/>
    </source>
</evidence>
<sequence length="272" mass="29220">MTHRERCVHGATPDLVADGVTVRLGDRALLDDVHVHARGGRVTGLLGPNGSGKTTLLHVLAGIRKPNRGTVLVGDVAVRSLSHRRRARTIALVEQHAATTTDLTVRQVVALGRLPHRRMLAGPGSDAGAAVVDDVLDLVGLTDLADRGWTTLSGGERQRAHLARTLAQQPEVLLLDEPTNHLDLGQQLRFLALARELGLTTVAALHDLELATAFCDDVVVLDAGRVRGHGPVGATLTAPLLREVYRVEASLDPHPRLDRDHLVWDGHVEETA</sequence>
<evidence type="ECO:0000313" key="6">
    <source>
        <dbReference type="EMBL" id="GGD24880.1"/>
    </source>
</evidence>
<evidence type="ECO:0000256" key="2">
    <source>
        <dbReference type="ARBA" id="ARBA00022741"/>
    </source>
</evidence>
<dbReference type="PANTHER" id="PTHR42794:SF1">
    <property type="entry name" value="HEMIN IMPORT ATP-BINDING PROTEIN HMUV"/>
    <property type="match status" value="1"/>
</dbReference>
<dbReference type="InterPro" id="IPR003439">
    <property type="entry name" value="ABC_transporter-like_ATP-bd"/>
</dbReference>
<reference evidence="6" key="5">
    <citation type="submission" date="2024-05" db="EMBL/GenBank/DDBJ databases">
        <authorList>
            <person name="Sun Q."/>
            <person name="Sedlacek I."/>
        </authorList>
    </citation>
    <scope>NUCLEOTIDE SEQUENCE</scope>
    <source>
        <strain evidence="6">CCM 7403</strain>
    </source>
</reference>
<reference evidence="7" key="4">
    <citation type="submission" date="2019-03" db="EMBL/GenBank/DDBJ databases">
        <authorList>
            <person name="Huang Y."/>
        </authorList>
    </citation>
    <scope>NUCLEOTIDE SEQUENCE</scope>
    <source>
        <strain evidence="7">JCM 16608</strain>
    </source>
</reference>
<organism evidence="7 8">
    <name type="scientific">Nocardioides daphniae</name>
    <dbReference type="NCBI Taxonomy" id="402297"/>
    <lineage>
        <taxon>Bacteria</taxon>
        <taxon>Bacillati</taxon>
        <taxon>Actinomycetota</taxon>
        <taxon>Actinomycetes</taxon>
        <taxon>Propionibacteriales</taxon>
        <taxon>Nocardioidaceae</taxon>
        <taxon>Nocardioides</taxon>
    </lineage>
</organism>
<evidence type="ECO:0000256" key="3">
    <source>
        <dbReference type="ARBA" id="ARBA00022840"/>
    </source>
</evidence>
<name>A0A4V1CWI3_9ACTN</name>
<dbReference type="AlphaFoldDB" id="A0A4V1CWI3"/>
<gene>
    <name evidence="7" type="ORF">E2C04_09585</name>
    <name evidence="6" type="ORF">GCM10007231_25110</name>
</gene>
<evidence type="ECO:0000256" key="4">
    <source>
        <dbReference type="ARBA" id="ARBA00022967"/>
    </source>
</evidence>
<dbReference type="EMBL" id="BMCK01000004">
    <property type="protein sequence ID" value="GGD24880.1"/>
    <property type="molecule type" value="Genomic_DNA"/>
</dbReference>
<dbReference type="PANTHER" id="PTHR42794">
    <property type="entry name" value="HEMIN IMPORT ATP-BINDING PROTEIN HMUV"/>
    <property type="match status" value="1"/>
</dbReference>
<dbReference type="InterPro" id="IPR027417">
    <property type="entry name" value="P-loop_NTPase"/>
</dbReference>
<dbReference type="Pfam" id="PF00005">
    <property type="entry name" value="ABC_tran"/>
    <property type="match status" value="1"/>
</dbReference>
<keyword evidence="2" id="KW-0547">Nucleotide-binding</keyword>
<dbReference type="CDD" id="cd03214">
    <property type="entry name" value="ABC_Iron-Siderophores_B12_Hemin"/>
    <property type="match status" value="1"/>
</dbReference>
<dbReference type="SMART" id="SM00382">
    <property type="entry name" value="AAA"/>
    <property type="match status" value="1"/>
</dbReference>
<dbReference type="FunFam" id="3.40.50.300:FF:000134">
    <property type="entry name" value="Iron-enterobactin ABC transporter ATP-binding protein"/>
    <property type="match status" value="1"/>
</dbReference>
<keyword evidence="1" id="KW-0813">Transport</keyword>
<dbReference type="SUPFAM" id="SSF52540">
    <property type="entry name" value="P-loop containing nucleoside triphosphate hydrolases"/>
    <property type="match status" value="1"/>
</dbReference>
<reference evidence="6" key="2">
    <citation type="journal article" date="2014" name="Int. J. Syst. Evol. Microbiol.">
        <title>Complete genome of a new Firmicutes species belonging to the dominant human colonic microbiota ('Ruminococcus bicirculans') reveals two chromosomes and a selective capacity to utilize plant glucans.</title>
        <authorList>
            <consortium name="NISC Comparative Sequencing Program"/>
            <person name="Wegmann U."/>
            <person name="Louis P."/>
            <person name="Goesmann A."/>
            <person name="Henrissat B."/>
            <person name="Duncan S.H."/>
            <person name="Flint H.J."/>
        </authorList>
    </citation>
    <scope>NUCLEOTIDE SEQUENCE</scope>
    <source>
        <strain evidence="6">CCM 7403</strain>
    </source>
</reference>
<dbReference type="KEGG" id="ndp:E2C04_09585"/>
<reference evidence="9" key="3">
    <citation type="journal article" date="2019" name="Int. J. Syst. Evol. Microbiol.">
        <title>The Global Catalogue of Microorganisms (GCM) 10K type strain sequencing project: providing services to taxonomists for standard genome sequencing and annotation.</title>
        <authorList>
            <consortium name="The Broad Institute Genomics Platform"/>
            <consortium name="The Broad Institute Genome Sequencing Center for Infectious Disease"/>
            <person name="Wu L."/>
            <person name="Ma J."/>
        </authorList>
    </citation>
    <scope>NUCLEOTIDE SEQUENCE [LARGE SCALE GENOMIC DNA]</scope>
    <source>
        <strain evidence="9">CCM 7403</strain>
    </source>
</reference>
<evidence type="ECO:0000313" key="8">
    <source>
        <dbReference type="Proteomes" id="UP000297025"/>
    </source>
</evidence>
<dbReference type="EMBL" id="CP038462">
    <property type="protein sequence ID" value="QCC77367.1"/>
    <property type="molecule type" value="Genomic_DNA"/>
</dbReference>